<dbReference type="PANTHER" id="PTHR42923:SF46">
    <property type="entry name" value="AMINE OXIDASE"/>
    <property type="match status" value="1"/>
</dbReference>
<evidence type="ECO:0000259" key="1">
    <source>
        <dbReference type="Pfam" id="PF01593"/>
    </source>
</evidence>
<proteinExistence type="predicted"/>
<keyword evidence="3" id="KW-1185">Reference proteome</keyword>
<dbReference type="NCBIfam" id="NF005560">
    <property type="entry name" value="PRK07233.1"/>
    <property type="match status" value="1"/>
</dbReference>
<dbReference type="SUPFAM" id="SSF51905">
    <property type="entry name" value="FAD/NAD(P)-binding domain"/>
    <property type="match status" value="1"/>
</dbReference>
<dbReference type="Proteomes" id="UP001355206">
    <property type="component" value="Unassembled WGS sequence"/>
</dbReference>
<dbReference type="EMBL" id="MLCA01000002">
    <property type="protein sequence ID" value="MEE7490553.1"/>
    <property type="molecule type" value="Genomic_DNA"/>
</dbReference>
<organism evidence="2 3">
    <name type="scientific">Methylobacterium oryzae</name>
    <dbReference type="NCBI Taxonomy" id="334852"/>
    <lineage>
        <taxon>Bacteria</taxon>
        <taxon>Pseudomonadati</taxon>
        <taxon>Pseudomonadota</taxon>
        <taxon>Alphaproteobacteria</taxon>
        <taxon>Hyphomicrobiales</taxon>
        <taxon>Methylobacteriaceae</taxon>
        <taxon>Methylobacterium</taxon>
    </lineage>
</organism>
<feature type="domain" description="Amine oxidase" evidence="1">
    <location>
        <begin position="15"/>
        <end position="435"/>
    </location>
</feature>
<gene>
    <name evidence="2" type="ORF">MOTC310_08710</name>
</gene>
<accession>A0ABU7TL81</accession>
<dbReference type="PANTHER" id="PTHR42923">
    <property type="entry name" value="PROTOPORPHYRINOGEN OXIDASE"/>
    <property type="match status" value="1"/>
</dbReference>
<dbReference type="InterPro" id="IPR002937">
    <property type="entry name" value="Amino_oxidase"/>
</dbReference>
<dbReference type="Gene3D" id="3.90.660.50">
    <property type="match status" value="1"/>
</dbReference>
<comment type="caution">
    <text evidence="2">The sequence shown here is derived from an EMBL/GenBank/DDBJ whole genome shotgun (WGS) entry which is preliminary data.</text>
</comment>
<reference evidence="2 3" key="1">
    <citation type="journal article" date="2012" name="Genet. Mol. Biol.">
        <title>Analysis of 16S rRNA and mxaF genes revealing insights into Methylobacterium niche-specific plant association.</title>
        <authorList>
            <person name="Dourado M.N."/>
            <person name="Andreote F.D."/>
            <person name="Dini-Andreote F."/>
            <person name="Conti R."/>
            <person name="Araujo J.M."/>
            <person name="Araujo W.L."/>
        </authorList>
    </citation>
    <scope>NUCLEOTIDE SEQUENCE [LARGE SCALE GENOMIC DNA]</scope>
    <source>
        <strain evidence="2 3">TC3-10</strain>
    </source>
</reference>
<dbReference type="RefSeq" id="WP_331301544.1">
    <property type="nucleotide sequence ID" value="NZ_MLCA01000002.1"/>
</dbReference>
<evidence type="ECO:0000313" key="3">
    <source>
        <dbReference type="Proteomes" id="UP001355206"/>
    </source>
</evidence>
<sequence length="446" mass="49813">MPETSPHVAVIGGGFTGLAAAIRLLKAGCRVTLFEADAGLGGLAGGFDIGTGQVLERFYHHWFTNDRHVVDLVKEIGREGEVIERPTRTGMYYAKSFFKLSTPLDLLRFDALSFLDRIRLGTVVLRARRVKDWMKLESLTAKEWLIRICGERVYKVVWEPLLVGKFGPFADEVSAVWFWKKIALRGSSRSSDGREILAYYKGGFAALADALGDEVRRLGGTVRVSTPVTGFASEDGRITGVRTCESVIPVDSVLMTPALPLIANLLEGHVSADYVARLRRVRYLANVCLVLELDRSLSETYWLNVADPTFPFVGVIEHTNFEPPESYGGRHIVYLSKYLPESDPLYAMSADELLAYALPHLQRMFPRFDPAWITDSHVWRAAHAQPIMERHYSSIIPDVTTPLSNLYISTMAHVYPEDRGTNYAIREGRKVADAINKSLCLTAQTT</sequence>
<dbReference type="Gene3D" id="3.50.50.60">
    <property type="entry name" value="FAD/NAD(P)-binding domain"/>
    <property type="match status" value="1"/>
</dbReference>
<dbReference type="PRINTS" id="PR00419">
    <property type="entry name" value="ADXRDTASE"/>
</dbReference>
<evidence type="ECO:0000313" key="2">
    <source>
        <dbReference type="EMBL" id="MEE7490553.1"/>
    </source>
</evidence>
<name>A0ABU7TL81_9HYPH</name>
<protein>
    <submittedName>
        <fullName evidence="2">Amine oxidase</fullName>
    </submittedName>
</protein>
<dbReference type="InterPro" id="IPR050464">
    <property type="entry name" value="Zeta_carotene_desat/Oxidored"/>
</dbReference>
<dbReference type="Pfam" id="PF01593">
    <property type="entry name" value="Amino_oxidase"/>
    <property type="match status" value="1"/>
</dbReference>
<dbReference type="InterPro" id="IPR036188">
    <property type="entry name" value="FAD/NAD-bd_sf"/>
</dbReference>